<evidence type="ECO:0000313" key="3">
    <source>
        <dbReference type="EMBL" id="KAL2484068.1"/>
    </source>
</evidence>
<dbReference type="EMBL" id="JBFOLJ010000013">
    <property type="protein sequence ID" value="KAL2484068.1"/>
    <property type="molecule type" value="Genomic_DNA"/>
</dbReference>
<gene>
    <name evidence="3" type="ORF">Fot_45512</name>
    <name evidence="4" type="ORF">Fot_45711</name>
</gene>
<feature type="compositionally biased region" description="Polar residues" evidence="1">
    <location>
        <begin position="146"/>
        <end position="157"/>
    </location>
</feature>
<dbReference type="Proteomes" id="UP001604277">
    <property type="component" value="Unassembled WGS sequence"/>
</dbReference>
<comment type="caution">
    <text evidence="3">The sequence shown here is derived from an EMBL/GenBank/DDBJ whole genome shotgun (WGS) entry which is preliminary data.</text>
</comment>
<dbReference type="EMBL" id="JBFOLJ010000013">
    <property type="protein sequence ID" value="KAL2484267.1"/>
    <property type="molecule type" value="Genomic_DNA"/>
</dbReference>
<feature type="region of interest" description="Disordered" evidence="1">
    <location>
        <begin position="285"/>
        <end position="318"/>
    </location>
</feature>
<dbReference type="PANTHER" id="PTHR35274">
    <property type="entry name" value="E6-LIKE PROTEIN"/>
    <property type="match status" value="1"/>
</dbReference>
<evidence type="ECO:0000313" key="5">
    <source>
        <dbReference type="Proteomes" id="UP001604277"/>
    </source>
</evidence>
<feature type="signal peptide" evidence="2">
    <location>
        <begin position="1"/>
        <end position="24"/>
    </location>
</feature>
<keyword evidence="5" id="KW-1185">Reference proteome</keyword>
<sequence length="318" mass="36375">MASSATNFFLLLLLALSSAVHTHARDRQFFNKIPSATTPTTTNVVKITQSPNTKKEEPNNQQQDPSFNSENENVYGLYGHESGQHPPSTTTAAADKIPTTNGEPTTNKYRPKNYNPVAYVTEPEDSTTFTEKSYTNDPNNYGGGNFNEQPQGLSETRSIGGENPNHREDHYRNDGGNYYNSQQEDNIRGNRRNNYYNNGDGNFNDQPQRLSDTRFIGGAAPNHRENYYRNGGDLNNFQRQGMSDTRFLENGKYFYDINSEKYSSNHPYESLGGIRARNEYRNRNYYGNNENSYEYNNSKEEFQNQDDFQESPDDEEIP</sequence>
<dbReference type="PANTHER" id="PTHR35274:SF2">
    <property type="entry name" value="E6-LIKE PROTEIN"/>
    <property type="match status" value="1"/>
</dbReference>
<keyword evidence="2" id="KW-0732">Signal</keyword>
<feature type="compositionally biased region" description="Acidic residues" evidence="1">
    <location>
        <begin position="303"/>
        <end position="318"/>
    </location>
</feature>
<feature type="compositionally biased region" description="Basic and acidic residues" evidence="1">
    <location>
        <begin position="164"/>
        <end position="173"/>
    </location>
</feature>
<dbReference type="AlphaFoldDB" id="A0ABD1R6N0"/>
<reference evidence="5" key="2">
    <citation type="submission" date="2024-07" db="EMBL/GenBank/DDBJ databases">
        <title>Two chromosome-level genome assemblies of Korean endemic species Abeliophyllum distichum and Forsythia ovata (Oleaceae).</title>
        <authorList>
            <person name="Jang H."/>
        </authorList>
    </citation>
    <scope>NUCLEOTIDE SEQUENCE [LARGE SCALE GENOMIC DNA]</scope>
</reference>
<feature type="compositionally biased region" description="Polar residues" evidence="1">
    <location>
        <begin position="85"/>
        <end position="108"/>
    </location>
</feature>
<evidence type="ECO:0000313" key="4">
    <source>
        <dbReference type="EMBL" id="KAL2484267.1"/>
    </source>
</evidence>
<evidence type="ECO:0000256" key="2">
    <source>
        <dbReference type="SAM" id="SignalP"/>
    </source>
</evidence>
<evidence type="ECO:0000256" key="1">
    <source>
        <dbReference type="SAM" id="MobiDB-lite"/>
    </source>
</evidence>
<proteinExistence type="predicted"/>
<dbReference type="InterPro" id="IPR040290">
    <property type="entry name" value="Prot_E6-like"/>
</dbReference>
<organism evidence="3 5">
    <name type="scientific">Forsythia ovata</name>
    <dbReference type="NCBI Taxonomy" id="205694"/>
    <lineage>
        <taxon>Eukaryota</taxon>
        <taxon>Viridiplantae</taxon>
        <taxon>Streptophyta</taxon>
        <taxon>Embryophyta</taxon>
        <taxon>Tracheophyta</taxon>
        <taxon>Spermatophyta</taxon>
        <taxon>Magnoliopsida</taxon>
        <taxon>eudicotyledons</taxon>
        <taxon>Gunneridae</taxon>
        <taxon>Pentapetalae</taxon>
        <taxon>asterids</taxon>
        <taxon>lamiids</taxon>
        <taxon>Lamiales</taxon>
        <taxon>Oleaceae</taxon>
        <taxon>Forsythieae</taxon>
        <taxon>Forsythia</taxon>
    </lineage>
</organism>
<reference evidence="3" key="1">
    <citation type="submission" date="2024-07" db="EMBL/GenBank/DDBJ databases">
        <title>Two chromosome-level genome assemblies of Korean endemic species Abeliophyllum distichum and Forsythia ovata (Oleaceae).</title>
        <authorList>
            <person name="Mun J.H."/>
        </authorList>
    </citation>
    <scope>NUCLEOTIDE SEQUENCE</scope>
    <source>
        <strain evidence="3">KNKB202402200001</strain>
        <tissue evidence="3">Leaf</tissue>
    </source>
</reference>
<feature type="region of interest" description="Disordered" evidence="1">
    <location>
        <begin position="34"/>
        <end position="205"/>
    </location>
</feature>
<protein>
    <submittedName>
        <fullName evidence="3">Protein E6-like</fullName>
    </submittedName>
</protein>
<feature type="compositionally biased region" description="Polar residues" evidence="1">
    <location>
        <begin position="59"/>
        <end position="72"/>
    </location>
</feature>
<feature type="compositionally biased region" description="Low complexity" evidence="1">
    <location>
        <begin position="192"/>
        <end position="205"/>
    </location>
</feature>
<feature type="chain" id="PRO_5044723477" evidence="2">
    <location>
        <begin position="25"/>
        <end position="318"/>
    </location>
</feature>
<feature type="compositionally biased region" description="Low complexity" evidence="1">
    <location>
        <begin position="34"/>
        <end position="48"/>
    </location>
</feature>
<name>A0ABD1R6N0_9LAMI</name>
<feature type="compositionally biased region" description="Low complexity" evidence="1">
    <location>
        <begin position="285"/>
        <end position="296"/>
    </location>
</feature>
<accession>A0ABD1R6N0</accession>
<feature type="compositionally biased region" description="Polar residues" evidence="1">
    <location>
        <begin position="126"/>
        <end position="139"/>
    </location>
</feature>